<organism evidence="1 2">
    <name type="scientific">Paxillus involutus ATCC 200175</name>
    <dbReference type="NCBI Taxonomy" id="664439"/>
    <lineage>
        <taxon>Eukaryota</taxon>
        <taxon>Fungi</taxon>
        <taxon>Dikarya</taxon>
        <taxon>Basidiomycota</taxon>
        <taxon>Agaricomycotina</taxon>
        <taxon>Agaricomycetes</taxon>
        <taxon>Agaricomycetidae</taxon>
        <taxon>Boletales</taxon>
        <taxon>Paxilineae</taxon>
        <taxon>Paxillaceae</taxon>
        <taxon>Paxillus</taxon>
    </lineage>
</organism>
<evidence type="ECO:0000313" key="2">
    <source>
        <dbReference type="Proteomes" id="UP000053647"/>
    </source>
</evidence>
<dbReference type="OrthoDB" id="2690846at2759"/>
<name>A0A0C9TR40_PAXIN</name>
<reference evidence="1 2" key="1">
    <citation type="submission" date="2014-06" db="EMBL/GenBank/DDBJ databases">
        <authorList>
            <consortium name="DOE Joint Genome Institute"/>
            <person name="Kuo A."/>
            <person name="Kohler A."/>
            <person name="Nagy L.G."/>
            <person name="Floudas D."/>
            <person name="Copeland A."/>
            <person name="Barry K.W."/>
            <person name="Cichocki N."/>
            <person name="Veneault-Fourrey C."/>
            <person name="LaButti K."/>
            <person name="Lindquist E.A."/>
            <person name="Lipzen A."/>
            <person name="Lundell T."/>
            <person name="Morin E."/>
            <person name="Murat C."/>
            <person name="Sun H."/>
            <person name="Tunlid A."/>
            <person name="Henrissat B."/>
            <person name="Grigoriev I.V."/>
            <person name="Hibbett D.S."/>
            <person name="Martin F."/>
            <person name="Nordberg H.P."/>
            <person name="Cantor M.N."/>
            <person name="Hua S.X."/>
        </authorList>
    </citation>
    <scope>NUCLEOTIDE SEQUENCE [LARGE SCALE GENOMIC DNA]</scope>
    <source>
        <strain evidence="1 2">ATCC 200175</strain>
    </source>
</reference>
<sequence>MVKLACGYVLELSQAREWADAFFPDMKWSTSEYLTHADIRGRLKVFYEDYTELERCLVIWWRESREGDGVPGIFFPTGWAEDFKFDTTRKKSLRFKENETALKVKKALFEPLMDKLSYLEAIRFVTIYDPYNTC</sequence>
<dbReference type="Proteomes" id="UP000053647">
    <property type="component" value="Unassembled WGS sequence"/>
</dbReference>
<dbReference type="AlphaFoldDB" id="A0A0C9TR40"/>
<proteinExistence type="predicted"/>
<accession>A0A0C9TR40</accession>
<protein>
    <submittedName>
        <fullName evidence="1">Uncharacterized protein</fullName>
    </submittedName>
</protein>
<evidence type="ECO:0000313" key="1">
    <source>
        <dbReference type="EMBL" id="KIJ10217.1"/>
    </source>
</evidence>
<reference evidence="2" key="2">
    <citation type="submission" date="2015-01" db="EMBL/GenBank/DDBJ databases">
        <title>Evolutionary Origins and Diversification of the Mycorrhizal Mutualists.</title>
        <authorList>
            <consortium name="DOE Joint Genome Institute"/>
            <consortium name="Mycorrhizal Genomics Consortium"/>
            <person name="Kohler A."/>
            <person name="Kuo A."/>
            <person name="Nagy L.G."/>
            <person name="Floudas D."/>
            <person name="Copeland A."/>
            <person name="Barry K.W."/>
            <person name="Cichocki N."/>
            <person name="Veneault-Fourrey C."/>
            <person name="LaButti K."/>
            <person name="Lindquist E.A."/>
            <person name="Lipzen A."/>
            <person name="Lundell T."/>
            <person name="Morin E."/>
            <person name="Murat C."/>
            <person name="Riley R."/>
            <person name="Ohm R."/>
            <person name="Sun H."/>
            <person name="Tunlid A."/>
            <person name="Henrissat B."/>
            <person name="Grigoriev I.V."/>
            <person name="Hibbett D.S."/>
            <person name="Martin F."/>
        </authorList>
    </citation>
    <scope>NUCLEOTIDE SEQUENCE [LARGE SCALE GENOMIC DNA]</scope>
    <source>
        <strain evidence="2">ATCC 200175</strain>
    </source>
</reference>
<keyword evidence="2" id="KW-1185">Reference proteome</keyword>
<dbReference type="HOGENOM" id="CLU_1917705_0_0_1"/>
<dbReference type="EMBL" id="KN819412">
    <property type="protein sequence ID" value="KIJ10217.1"/>
    <property type="molecule type" value="Genomic_DNA"/>
</dbReference>
<gene>
    <name evidence="1" type="ORF">PAXINDRAFT_172218</name>
</gene>